<keyword evidence="5 7" id="KW-1133">Transmembrane helix</keyword>
<evidence type="ECO:0000259" key="8">
    <source>
        <dbReference type="Pfam" id="PF02397"/>
    </source>
</evidence>
<evidence type="ECO:0000313" key="9">
    <source>
        <dbReference type="EMBL" id="PJE76892.1"/>
    </source>
</evidence>
<dbReference type="Pfam" id="PF02397">
    <property type="entry name" value="Bac_transf"/>
    <property type="match status" value="1"/>
</dbReference>
<evidence type="ECO:0000256" key="2">
    <source>
        <dbReference type="ARBA" id="ARBA00006464"/>
    </source>
</evidence>
<comment type="similarity">
    <text evidence="2">Belongs to the bacterial sugar transferase family.</text>
</comment>
<comment type="caution">
    <text evidence="9">The sequence shown here is derived from an EMBL/GenBank/DDBJ whole genome shotgun (WGS) entry which is preliminary data.</text>
</comment>
<organism evidence="9 10">
    <name type="scientific">Candidatus Uhrbacteria bacterium CG10_big_fil_rev_8_21_14_0_10_48_16</name>
    <dbReference type="NCBI Taxonomy" id="1975038"/>
    <lineage>
        <taxon>Bacteria</taxon>
        <taxon>Candidatus Uhriibacteriota</taxon>
    </lineage>
</organism>
<feature type="transmembrane region" description="Helical" evidence="7">
    <location>
        <begin position="43"/>
        <end position="63"/>
    </location>
</feature>
<accession>A0A2M8LHH8</accession>
<dbReference type="InterPro" id="IPR017475">
    <property type="entry name" value="EPS_sugar_tfrase"/>
</dbReference>
<feature type="transmembrane region" description="Helical" evidence="7">
    <location>
        <begin position="100"/>
        <end position="120"/>
    </location>
</feature>
<reference evidence="10" key="1">
    <citation type="submission" date="2017-09" db="EMBL/GenBank/DDBJ databases">
        <title>Depth-based differentiation of microbial function through sediment-hosted aquifers and enrichment of novel symbionts in the deep terrestrial subsurface.</title>
        <authorList>
            <person name="Probst A.J."/>
            <person name="Ladd B."/>
            <person name="Jarett J.K."/>
            <person name="Geller-Mcgrath D.E."/>
            <person name="Sieber C.M.K."/>
            <person name="Emerson J.B."/>
            <person name="Anantharaman K."/>
            <person name="Thomas B.C."/>
            <person name="Malmstrom R."/>
            <person name="Stieglmeier M."/>
            <person name="Klingl A."/>
            <person name="Woyke T."/>
            <person name="Ryan C.M."/>
            <person name="Banfield J.F."/>
        </authorList>
    </citation>
    <scope>NUCLEOTIDE SEQUENCE [LARGE SCALE GENOMIC DNA]</scope>
</reference>
<dbReference type="PANTHER" id="PTHR30576:SF0">
    <property type="entry name" value="UNDECAPRENYL-PHOSPHATE N-ACETYLGALACTOSAMINYL 1-PHOSPHATE TRANSFERASE-RELATED"/>
    <property type="match status" value="1"/>
</dbReference>
<dbReference type="EMBL" id="PFEU01000008">
    <property type="protein sequence ID" value="PJE76892.1"/>
    <property type="molecule type" value="Genomic_DNA"/>
</dbReference>
<dbReference type="InterPro" id="IPR003362">
    <property type="entry name" value="Bact_transf"/>
</dbReference>
<sequence>MDFRGQKLILLSGDVILMYVSLFLVLMVRFGENFDEGVVYQHLPAFTFLYLIWFVIFYVFDAYELSSRVSLKRVSQFSVALVVAFLVGVLYFYTISFSSISPKVILLFHVLVFGILSLIWRRVFFSNMARIAPLVIGVVGSHKEVDELQSMIRDRTHLGHVCVPLRSAEHLSFHIQEQKLNMVVLPSVNLSDPVGAQQVYACLGKGVIFLDTAQAYELFAKRIPLSTVDHRWFLRNIQEKDASLYQHVKRFFDVSVSLFLLGLTAPLWLVLVTAIKFSDGGSVFYTQERMGKNGKLFSIIKFRTMWVDAESNGPAWATKQDARVTAVGRILRKTHLDELPQLLNVLRGDLSLVGPRPERPVFVDLLEAEIPYYHVRHFIKPGITGWAQIKFRYARSVVDSQMKFEYDLYYIKNRSFLFDILILLKTTHFFLRGES</sequence>
<evidence type="ECO:0000256" key="3">
    <source>
        <dbReference type="ARBA" id="ARBA00022679"/>
    </source>
</evidence>
<dbReference type="NCBIfam" id="TIGR03025">
    <property type="entry name" value="EPS_sugtrans"/>
    <property type="match status" value="1"/>
</dbReference>
<keyword evidence="6 7" id="KW-0472">Membrane</keyword>
<gene>
    <name evidence="9" type="ORF">COV05_01705</name>
</gene>
<evidence type="ECO:0000256" key="1">
    <source>
        <dbReference type="ARBA" id="ARBA00004141"/>
    </source>
</evidence>
<dbReference type="PANTHER" id="PTHR30576">
    <property type="entry name" value="COLANIC BIOSYNTHESIS UDP-GLUCOSE LIPID CARRIER TRANSFERASE"/>
    <property type="match status" value="1"/>
</dbReference>
<feature type="transmembrane region" description="Helical" evidence="7">
    <location>
        <begin position="75"/>
        <end position="94"/>
    </location>
</feature>
<comment type="subcellular location">
    <subcellularLocation>
        <location evidence="1">Membrane</location>
        <topology evidence="1">Multi-pass membrane protein</topology>
    </subcellularLocation>
</comment>
<evidence type="ECO:0000256" key="6">
    <source>
        <dbReference type="ARBA" id="ARBA00023136"/>
    </source>
</evidence>
<dbReference type="Proteomes" id="UP000231436">
    <property type="component" value="Unassembled WGS sequence"/>
</dbReference>
<name>A0A2M8LHH8_9BACT</name>
<feature type="transmembrane region" description="Helical" evidence="7">
    <location>
        <begin position="251"/>
        <end position="271"/>
    </location>
</feature>
<keyword evidence="4 7" id="KW-0812">Transmembrane</keyword>
<evidence type="ECO:0000313" key="10">
    <source>
        <dbReference type="Proteomes" id="UP000231436"/>
    </source>
</evidence>
<feature type="transmembrane region" description="Helical" evidence="7">
    <location>
        <begin position="9"/>
        <end position="31"/>
    </location>
</feature>
<dbReference type="GO" id="GO:0016780">
    <property type="term" value="F:phosphotransferase activity, for other substituted phosphate groups"/>
    <property type="evidence" value="ECO:0007669"/>
    <property type="project" value="TreeGrafter"/>
</dbReference>
<evidence type="ECO:0000256" key="4">
    <source>
        <dbReference type="ARBA" id="ARBA00022692"/>
    </source>
</evidence>
<dbReference type="GO" id="GO:0016020">
    <property type="term" value="C:membrane"/>
    <property type="evidence" value="ECO:0007669"/>
    <property type="project" value="UniProtKB-SubCell"/>
</dbReference>
<protein>
    <recommendedName>
        <fullName evidence="8">Bacterial sugar transferase domain-containing protein</fullName>
    </recommendedName>
</protein>
<feature type="domain" description="Bacterial sugar transferase" evidence="8">
    <location>
        <begin position="249"/>
        <end position="430"/>
    </location>
</feature>
<keyword evidence="3" id="KW-0808">Transferase</keyword>
<evidence type="ECO:0000256" key="5">
    <source>
        <dbReference type="ARBA" id="ARBA00022989"/>
    </source>
</evidence>
<evidence type="ECO:0000256" key="7">
    <source>
        <dbReference type="SAM" id="Phobius"/>
    </source>
</evidence>
<proteinExistence type="inferred from homology"/>
<dbReference type="AlphaFoldDB" id="A0A2M8LHH8"/>